<evidence type="ECO:0000256" key="4">
    <source>
        <dbReference type="ARBA" id="ARBA00022490"/>
    </source>
</evidence>
<protein>
    <recommendedName>
        <fullName evidence="3">Intraflagellar transport protein 46 homolog</fullName>
    </recommendedName>
</protein>
<dbReference type="Proteomes" id="UP000038045">
    <property type="component" value="Unplaced"/>
</dbReference>
<dbReference type="Pfam" id="PF12317">
    <property type="entry name" value="IFT46_B_C"/>
    <property type="match status" value="1"/>
</dbReference>
<keyword evidence="7" id="KW-0966">Cell projection</keyword>
<evidence type="ECO:0000313" key="9">
    <source>
        <dbReference type="Proteomes" id="UP000038045"/>
    </source>
</evidence>
<evidence type="ECO:0000256" key="8">
    <source>
        <dbReference type="SAM" id="MobiDB-lite"/>
    </source>
</evidence>
<feature type="region of interest" description="Disordered" evidence="8">
    <location>
        <begin position="249"/>
        <end position="273"/>
    </location>
</feature>
<dbReference type="GO" id="GO:0042073">
    <property type="term" value="P:intraciliary transport"/>
    <property type="evidence" value="ECO:0007669"/>
    <property type="project" value="InterPro"/>
</dbReference>
<comment type="subcellular location">
    <subcellularLocation>
        <location evidence="1">Cytoplasm</location>
        <location evidence="1">Cytoskeleton</location>
        <location evidence="1">Cilium basal body</location>
    </subcellularLocation>
</comment>
<evidence type="ECO:0000256" key="3">
    <source>
        <dbReference type="ARBA" id="ARBA00017206"/>
    </source>
</evidence>
<dbReference type="InterPro" id="IPR022088">
    <property type="entry name" value="Intraflagellar_transp_cmplxB"/>
</dbReference>
<reference evidence="10" key="1">
    <citation type="submission" date="2017-02" db="UniProtKB">
        <authorList>
            <consortium name="WormBaseParasite"/>
        </authorList>
    </citation>
    <scope>IDENTIFICATION</scope>
</reference>
<feature type="compositionally biased region" description="Basic and acidic residues" evidence="8">
    <location>
        <begin position="260"/>
        <end position="273"/>
    </location>
</feature>
<name>A0A0N4Z8N0_PARTI</name>
<feature type="region of interest" description="Disordered" evidence="8">
    <location>
        <begin position="93"/>
        <end position="230"/>
    </location>
</feature>
<evidence type="ECO:0000256" key="6">
    <source>
        <dbReference type="ARBA" id="ARBA00023212"/>
    </source>
</evidence>
<evidence type="ECO:0000256" key="2">
    <source>
        <dbReference type="ARBA" id="ARBA00007700"/>
    </source>
</evidence>
<dbReference type="GO" id="GO:0060271">
    <property type="term" value="P:cilium assembly"/>
    <property type="evidence" value="ECO:0007669"/>
    <property type="project" value="TreeGrafter"/>
</dbReference>
<dbReference type="STRING" id="131310.A0A0N4Z8N0"/>
<evidence type="ECO:0000256" key="5">
    <source>
        <dbReference type="ARBA" id="ARBA00023069"/>
    </source>
</evidence>
<dbReference type="PANTHER" id="PTHR13376">
    <property type="entry name" value="INTRAFLAGELLAR TRANSPORT PROTEIN 46 HOMOLOG"/>
    <property type="match status" value="1"/>
</dbReference>
<feature type="compositionally biased region" description="Acidic residues" evidence="8">
    <location>
        <begin position="201"/>
        <end position="210"/>
    </location>
</feature>
<dbReference type="GO" id="GO:0031514">
    <property type="term" value="C:motile cilium"/>
    <property type="evidence" value="ECO:0007669"/>
    <property type="project" value="TreeGrafter"/>
</dbReference>
<evidence type="ECO:0000313" key="10">
    <source>
        <dbReference type="WBParaSite" id="PTRK_0000366500.1"/>
    </source>
</evidence>
<dbReference type="PANTHER" id="PTHR13376:SF0">
    <property type="entry name" value="INTRAFLAGELLAR TRANSPORT PROTEIN 46 HOMOLOG"/>
    <property type="match status" value="1"/>
</dbReference>
<keyword evidence="9" id="KW-1185">Reference proteome</keyword>
<evidence type="ECO:0000256" key="1">
    <source>
        <dbReference type="ARBA" id="ARBA00004120"/>
    </source>
</evidence>
<feature type="compositionally biased region" description="Acidic residues" evidence="8">
    <location>
        <begin position="105"/>
        <end position="125"/>
    </location>
</feature>
<dbReference type="GO" id="GO:0030992">
    <property type="term" value="C:intraciliary transport particle B"/>
    <property type="evidence" value="ECO:0007669"/>
    <property type="project" value="TreeGrafter"/>
</dbReference>
<organism evidence="9 10">
    <name type="scientific">Parastrongyloides trichosuri</name>
    <name type="common">Possum-specific nematode worm</name>
    <dbReference type="NCBI Taxonomy" id="131310"/>
    <lineage>
        <taxon>Eukaryota</taxon>
        <taxon>Metazoa</taxon>
        <taxon>Ecdysozoa</taxon>
        <taxon>Nematoda</taxon>
        <taxon>Chromadorea</taxon>
        <taxon>Rhabditida</taxon>
        <taxon>Tylenchina</taxon>
        <taxon>Panagrolaimomorpha</taxon>
        <taxon>Strongyloidoidea</taxon>
        <taxon>Strongyloididae</taxon>
        <taxon>Parastrongyloides</taxon>
    </lineage>
</organism>
<comment type="similarity">
    <text evidence="2">Belongs to the IFT46 family.</text>
</comment>
<accession>A0A0N4Z8N0</accession>
<keyword evidence="4" id="KW-0963">Cytoplasm</keyword>
<sequence>MNNNREEMTDGDDISKLPASSIDKKLGVSENINDINIEGITKEDTASSGPFSRSNTFQTSEVDQIDYLESLSDFEENERLIKSEVILEESLEKSQFNELKKELTDVEEEDTDDLLEYQDESDMEKEDDRGINSPKTETLKHVDSNEIEEIVQQSYSPDYPTGPPPAYAEDDGHSNINQRIKNIPDESYYNFELDSNKTYSDEDEEEDYGDDNVTSEHNDNSNNETGGIKGMATAFTGLTGLAKAFSQPKFESSKEPSFSEDERINSPEVVDSEKPQTIKNGKIIVTPELTKLFDMIEDYIPIILDPPYRLLPFIPDYAPAVGDVDPFIKIPRPDEVEDNLGLTILDEPASEQSDPMSINLLMSKVYKDVSNIDNKDAPVRQVPSSANKNVVLDQWITNIKEIQTTRQATTVPHSKNLPDIEYLMQEWPESFEKILAKSRLPTADLNVDLKQFVDICLGIVDIPVVDSRIKSLHVFFSLYAEFKKSQHFKNLSVSNGYSQYGENNKNRNTDRLEL</sequence>
<proteinExistence type="inferred from homology"/>
<dbReference type="AlphaFoldDB" id="A0A0N4Z8N0"/>
<keyword evidence="6" id="KW-0206">Cytoskeleton</keyword>
<dbReference type="GO" id="GO:0005815">
    <property type="term" value="C:microtubule organizing center"/>
    <property type="evidence" value="ECO:0007669"/>
    <property type="project" value="TreeGrafter"/>
</dbReference>
<feature type="region of interest" description="Disordered" evidence="8">
    <location>
        <begin position="1"/>
        <end position="60"/>
    </location>
</feature>
<feature type="compositionally biased region" description="Polar residues" evidence="8">
    <location>
        <begin position="46"/>
        <end position="60"/>
    </location>
</feature>
<dbReference type="WBParaSite" id="PTRK_0000366500.1">
    <property type="protein sequence ID" value="PTRK_0000366500.1"/>
    <property type="gene ID" value="PTRK_0000366500"/>
</dbReference>
<keyword evidence="5" id="KW-0969">Cilium</keyword>
<evidence type="ECO:0000256" key="7">
    <source>
        <dbReference type="ARBA" id="ARBA00023273"/>
    </source>
</evidence>